<evidence type="ECO:0000256" key="1">
    <source>
        <dbReference type="SAM" id="Phobius"/>
    </source>
</evidence>
<accession>A0A3L6PFW8</accession>
<gene>
    <name evidence="2" type="ORF">C2845_PM10G11530</name>
</gene>
<evidence type="ECO:0000313" key="2">
    <source>
        <dbReference type="EMBL" id="RLM55738.1"/>
    </source>
</evidence>
<keyword evidence="1" id="KW-1133">Transmembrane helix</keyword>
<keyword evidence="1" id="KW-0472">Membrane</keyword>
<feature type="transmembrane region" description="Helical" evidence="1">
    <location>
        <begin position="160"/>
        <end position="189"/>
    </location>
</feature>
<keyword evidence="3" id="KW-1185">Reference proteome</keyword>
<feature type="transmembrane region" description="Helical" evidence="1">
    <location>
        <begin position="40"/>
        <end position="63"/>
    </location>
</feature>
<dbReference type="EMBL" id="PQIB02000018">
    <property type="protein sequence ID" value="RLM55738.1"/>
    <property type="molecule type" value="Genomic_DNA"/>
</dbReference>
<proteinExistence type="predicted"/>
<keyword evidence="1" id="KW-0812">Transmembrane</keyword>
<dbReference type="Proteomes" id="UP000275267">
    <property type="component" value="Unassembled WGS sequence"/>
</dbReference>
<protein>
    <submittedName>
        <fullName evidence="2">Uncharacterized protein</fullName>
    </submittedName>
</protein>
<feature type="transmembrane region" description="Helical" evidence="1">
    <location>
        <begin position="97"/>
        <end position="120"/>
    </location>
</feature>
<dbReference type="OrthoDB" id="10424954at2759"/>
<reference evidence="3" key="1">
    <citation type="journal article" date="2019" name="Nat. Commun.">
        <title>The genome of broomcorn millet.</title>
        <authorList>
            <person name="Zou C."/>
            <person name="Miki D."/>
            <person name="Li D."/>
            <person name="Tang Q."/>
            <person name="Xiao L."/>
            <person name="Rajput S."/>
            <person name="Deng P."/>
            <person name="Jia W."/>
            <person name="Huang R."/>
            <person name="Zhang M."/>
            <person name="Sun Y."/>
            <person name="Hu J."/>
            <person name="Fu X."/>
            <person name="Schnable P.S."/>
            <person name="Li F."/>
            <person name="Zhang H."/>
            <person name="Feng B."/>
            <person name="Zhu X."/>
            <person name="Liu R."/>
            <person name="Schnable J.C."/>
            <person name="Zhu J.-K."/>
            <person name="Zhang H."/>
        </authorList>
    </citation>
    <scope>NUCLEOTIDE SEQUENCE [LARGE SCALE GENOMIC DNA]</scope>
</reference>
<sequence length="196" mass="20715">MDDKAKDAAALPVTLAMDGKNLLPVLKGDTTPRIPAPFPAVLLVCLWSLVSAGLFTTFGAIFFKTDQTDCLTPIVNKSLWWSKCYELTGSNDLAARALLHGLTRGCVPQAALALLALLLAPRRRIARRALALATLAVNVTNHCILAWLAGLLFVGTSGDALGILLLVAIVGAYVFPAAVFALFFFVALVPGGDLVE</sequence>
<comment type="caution">
    <text evidence="2">The sequence shown here is derived from an EMBL/GenBank/DDBJ whole genome shotgun (WGS) entry which is preliminary data.</text>
</comment>
<feature type="transmembrane region" description="Helical" evidence="1">
    <location>
        <begin position="132"/>
        <end position="154"/>
    </location>
</feature>
<dbReference type="AlphaFoldDB" id="A0A3L6PFW8"/>
<name>A0A3L6PFW8_PANMI</name>
<organism evidence="2 3">
    <name type="scientific">Panicum miliaceum</name>
    <name type="common">Proso millet</name>
    <name type="synonym">Broomcorn millet</name>
    <dbReference type="NCBI Taxonomy" id="4540"/>
    <lineage>
        <taxon>Eukaryota</taxon>
        <taxon>Viridiplantae</taxon>
        <taxon>Streptophyta</taxon>
        <taxon>Embryophyta</taxon>
        <taxon>Tracheophyta</taxon>
        <taxon>Spermatophyta</taxon>
        <taxon>Magnoliopsida</taxon>
        <taxon>Liliopsida</taxon>
        <taxon>Poales</taxon>
        <taxon>Poaceae</taxon>
        <taxon>PACMAD clade</taxon>
        <taxon>Panicoideae</taxon>
        <taxon>Panicodae</taxon>
        <taxon>Paniceae</taxon>
        <taxon>Panicinae</taxon>
        <taxon>Panicum</taxon>
        <taxon>Panicum sect. Panicum</taxon>
    </lineage>
</organism>
<evidence type="ECO:0000313" key="3">
    <source>
        <dbReference type="Proteomes" id="UP000275267"/>
    </source>
</evidence>